<evidence type="ECO:0008006" key="4">
    <source>
        <dbReference type="Google" id="ProtNLM"/>
    </source>
</evidence>
<evidence type="ECO:0000313" key="3">
    <source>
        <dbReference type="EMBL" id="HFI90353.1"/>
    </source>
</evidence>
<feature type="signal peptide" evidence="2">
    <location>
        <begin position="1"/>
        <end position="19"/>
    </location>
</feature>
<accession>A0A7V2ZIC9</accession>
<protein>
    <recommendedName>
        <fullName evidence="4">T9SS type A sorting domain-containing protein</fullName>
    </recommendedName>
</protein>
<name>A0A7V2ZIC9_9BACT</name>
<evidence type="ECO:0000256" key="1">
    <source>
        <dbReference type="SAM" id="MobiDB-lite"/>
    </source>
</evidence>
<organism evidence="3">
    <name type="scientific">Ignavibacterium album</name>
    <dbReference type="NCBI Taxonomy" id="591197"/>
    <lineage>
        <taxon>Bacteria</taxon>
        <taxon>Pseudomonadati</taxon>
        <taxon>Ignavibacteriota</taxon>
        <taxon>Ignavibacteria</taxon>
        <taxon>Ignavibacteriales</taxon>
        <taxon>Ignavibacteriaceae</taxon>
        <taxon>Ignavibacterium</taxon>
    </lineage>
</organism>
<comment type="caution">
    <text evidence="3">The sequence shown here is derived from an EMBL/GenBank/DDBJ whole genome shotgun (WGS) entry which is preliminary data.</text>
</comment>
<reference evidence="3" key="1">
    <citation type="journal article" date="2020" name="mSystems">
        <title>Genome- and Community-Level Interaction Insights into Carbon Utilization and Element Cycling Functions of Hydrothermarchaeota in Hydrothermal Sediment.</title>
        <authorList>
            <person name="Zhou Z."/>
            <person name="Liu Y."/>
            <person name="Xu W."/>
            <person name="Pan J."/>
            <person name="Luo Z.H."/>
            <person name="Li M."/>
        </authorList>
    </citation>
    <scope>NUCLEOTIDE SEQUENCE [LARGE SCALE GENOMIC DNA]</scope>
    <source>
        <strain evidence="3">SpSt-479</strain>
    </source>
</reference>
<sequence>MLKKLILIAVLIITEISLAQVTPQTQLYREEPKGNIQFRREGVMDGNQIRTLFYNNGEVGQWPYQPSGEWPKGSGHSYLDGVCVLIASEVTAPGTGQKIHPLETSYREWMDKDPSTGEIWGLEPVPGYVNPSSTKPAINTDPKSWPDFWPVALNLTPEWNGYWYGYFGRGVLNSDFETFFVMDDSRDKEFTRTPFNYYPIASDQDRGGLGLRVEVRGFQWSHVLAEDIIFWHYDIVNISDFSYPTTLFGFYTDCGVGGTDDSEDDNASFDLRLDLAYCYDSNGLGVPDNWQTGYYGYAYLESPGNGFDGIDNDQDGMIDERRDDGIDNDGDWIPYSDLNGNGEWDPDENEPLNNDVGKDGVGPFDRQYTGPDEGEGDGVPTDGEPNFDKTDKDESDQIGLTAVSIYRLGQGGTGGGWPKDDESMWLKMTAGTFDTSLQRANISMVFASGPFPLYQNLRERFSMALVFGENLDDIMFNKETVQQIYNANYNFSKPPIKPILTAIPGDQKVILYWDNIAEESRDPFLGYQNDDPTQGYKKDFEGYLIYRSTEPEFNDIKVITDSKGSPKYWKPIAQFDLKDGIKGPDPVGINGAHFWRGDDTGLQYSYVDTDVKNGVKYYYACVSYDMGDPNFGTAGLQPSECTKIITEDFAGNLQFVDINCAVVVPNAPVAGYVPPQIQGDTKHVSEGVGTGSLQLSILDPRTVLEGAQYSIEFSSSNDYPLYHSKSYKIIKTYNGVTDTILTVDSTYFGVERISPPFDGMAISVLNDTVVTIIDTLTGWLVGNSNLIVYPFPDATPIRGIPWPADYEITFYDTLQDTCYIQSPPLYRRFPVNLKVWNKTEGKYSKIAVKDNDGSQSLTIGDQIQILEFQGAISPSNVRFAWNLTYDAPFDPNATPIYPANGDKYLISTTKQFKTGDKFIFTTKAVNVDKNLAKEQLSKIDVVPNPYLGAAVWERRNLNSTGRGERKIDFINLPNQCTIRIYTITGQLIKTLYKDSGFLDGTISWNLVTDDGMDAAYGVYVYHVDAPGVGEYIGKFALIK</sequence>
<feature type="chain" id="PRO_5031499350" description="T9SS type A sorting domain-containing protein" evidence="2">
    <location>
        <begin position="20"/>
        <end position="1039"/>
    </location>
</feature>
<evidence type="ECO:0000256" key="2">
    <source>
        <dbReference type="SAM" id="SignalP"/>
    </source>
</evidence>
<feature type="region of interest" description="Disordered" evidence="1">
    <location>
        <begin position="337"/>
        <end position="395"/>
    </location>
</feature>
<proteinExistence type="predicted"/>
<dbReference type="EMBL" id="DSUJ01000008">
    <property type="protein sequence ID" value="HFI90353.1"/>
    <property type="molecule type" value="Genomic_DNA"/>
</dbReference>
<dbReference type="Gene3D" id="2.60.40.4070">
    <property type="match status" value="1"/>
</dbReference>
<dbReference type="Gene3D" id="2.60.40.10">
    <property type="entry name" value="Immunoglobulins"/>
    <property type="match status" value="1"/>
</dbReference>
<keyword evidence="2" id="KW-0732">Signal</keyword>
<dbReference type="AlphaFoldDB" id="A0A7V2ZIC9"/>
<gene>
    <name evidence="3" type="ORF">ENS31_02355</name>
</gene>
<dbReference type="InterPro" id="IPR013783">
    <property type="entry name" value="Ig-like_fold"/>
</dbReference>